<evidence type="ECO:0000256" key="7">
    <source>
        <dbReference type="ARBA" id="ARBA00023136"/>
    </source>
</evidence>
<gene>
    <name evidence="11" type="primary">LOC113799000</name>
</gene>
<comment type="subcellular location">
    <subcellularLocation>
        <location evidence="1">Endoplasmic reticulum membrane</location>
        <topology evidence="1">Multi-pass membrane protein</topology>
    </subcellularLocation>
</comment>
<evidence type="ECO:0000256" key="5">
    <source>
        <dbReference type="ARBA" id="ARBA00022824"/>
    </source>
</evidence>
<keyword evidence="8" id="KW-0012">Acyltransferase</keyword>
<evidence type="ECO:0000256" key="3">
    <source>
        <dbReference type="ARBA" id="ARBA00022679"/>
    </source>
</evidence>
<keyword evidence="10" id="KW-1185">Reference proteome</keyword>
<evidence type="ECO:0000313" key="10">
    <source>
        <dbReference type="Proteomes" id="UP000515146"/>
    </source>
</evidence>
<dbReference type="PANTHER" id="PTHR10408">
    <property type="entry name" value="STEROL O-ACYLTRANSFERASE"/>
    <property type="match status" value="1"/>
</dbReference>
<evidence type="ECO:0000256" key="1">
    <source>
        <dbReference type="ARBA" id="ARBA00004477"/>
    </source>
</evidence>
<keyword evidence="5" id="KW-0256">Endoplasmic reticulum</keyword>
<dbReference type="Proteomes" id="UP000515146">
    <property type="component" value="Unplaced"/>
</dbReference>
<evidence type="ECO:0000256" key="2">
    <source>
        <dbReference type="ARBA" id="ARBA00009010"/>
    </source>
</evidence>
<reference evidence="11" key="1">
    <citation type="submission" date="2025-08" db="UniProtKB">
        <authorList>
            <consortium name="RefSeq"/>
        </authorList>
    </citation>
    <scope>IDENTIFICATION</scope>
    <source>
        <strain evidence="11">Airmid</strain>
    </source>
</reference>
<dbReference type="InterPro" id="IPR014371">
    <property type="entry name" value="Oat_ACAT_DAG_ARE"/>
</dbReference>
<sequence length="168" mass="20092">MYSYFVSHFCAKKQDEDYALLLSKINSKYYNYFLLVPTLLYDTRYKKSEIPFRASYFLKKSLAALVCFASLICMQSKVIGPTMEQSYRENFLQTFIKLMIPIFGMAFLVFFFIFENLLNALAELCCFADRRFYEDWWNSASYSSFGKKWNTPVYIWLRELCETRRSET</sequence>
<comment type="similarity">
    <text evidence="2">Belongs to the membrane-bound acyltransferase family. Sterol o-acyltransferase subfamily.</text>
</comment>
<dbReference type="GO" id="GO:0034737">
    <property type="term" value="F:ergosterol O-acyltransferase activity"/>
    <property type="evidence" value="ECO:0007669"/>
    <property type="project" value="TreeGrafter"/>
</dbReference>
<evidence type="ECO:0000313" key="11">
    <source>
        <dbReference type="RefSeq" id="XP_027205398.1"/>
    </source>
</evidence>
<protein>
    <submittedName>
        <fullName evidence="11">Diacylglycerol O-acyltransferase 1-2-like</fullName>
    </submittedName>
</protein>
<dbReference type="Pfam" id="PF03062">
    <property type="entry name" value="MBOAT"/>
    <property type="match status" value="1"/>
</dbReference>
<keyword evidence="3" id="KW-0808">Transferase</keyword>
<proteinExistence type="inferred from homology"/>
<evidence type="ECO:0000256" key="4">
    <source>
        <dbReference type="ARBA" id="ARBA00022692"/>
    </source>
</evidence>
<evidence type="ECO:0000256" key="9">
    <source>
        <dbReference type="SAM" id="Phobius"/>
    </source>
</evidence>
<dbReference type="OrthoDB" id="10039049at2759"/>
<keyword evidence="6 9" id="KW-1133">Transmembrane helix</keyword>
<keyword evidence="4 9" id="KW-0812">Transmembrane</keyword>
<dbReference type="GO" id="GO:0008204">
    <property type="term" value="P:ergosterol metabolic process"/>
    <property type="evidence" value="ECO:0007669"/>
    <property type="project" value="TreeGrafter"/>
</dbReference>
<keyword evidence="7 9" id="KW-0472">Membrane</keyword>
<feature type="transmembrane region" description="Helical" evidence="9">
    <location>
        <begin position="91"/>
        <end position="114"/>
    </location>
</feature>
<evidence type="ECO:0000256" key="6">
    <source>
        <dbReference type="ARBA" id="ARBA00022989"/>
    </source>
</evidence>
<dbReference type="RefSeq" id="XP_027205398.1">
    <property type="nucleotide sequence ID" value="XM_027349597.1"/>
</dbReference>
<organism evidence="10 11">
    <name type="scientific">Dermatophagoides pteronyssinus</name>
    <name type="common">European house dust mite</name>
    <dbReference type="NCBI Taxonomy" id="6956"/>
    <lineage>
        <taxon>Eukaryota</taxon>
        <taxon>Metazoa</taxon>
        <taxon>Ecdysozoa</taxon>
        <taxon>Arthropoda</taxon>
        <taxon>Chelicerata</taxon>
        <taxon>Arachnida</taxon>
        <taxon>Acari</taxon>
        <taxon>Acariformes</taxon>
        <taxon>Sarcoptiformes</taxon>
        <taxon>Astigmata</taxon>
        <taxon>Psoroptidia</taxon>
        <taxon>Analgoidea</taxon>
        <taxon>Pyroglyphidae</taxon>
        <taxon>Dermatophagoidinae</taxon>
        <taxon>Dermatophagoides</taxon>
    </lineage>
</organism>
<dbReference type="AlphaFoldDB" id="A0A6P6YIN5"/>
<evidence type="ECO:0000256" key="8">
    <source>
        <dbReference type="ARBA" id="ARBA00023315"/>
    </source>
</evidence>
<dbReference type="GO" id="GO:0005789">
    <property type="term" value="C:endoplasmic reticulum membrane"/>
    <property type="evidence" value="ECO:0007669"/>
    <property type="project" value="UniProtKB-SubCell"/>
</dbReference>
<dbReference type="InParanoid" id="A0A6P6YIN5"/>
<accession>A0A6P6YIN5</accession>
<dbReference type="InterPro" id="IPR004299">
    <property type="entry name" value="MBOAT_fam"/>
</dbReference>
<dbReference type="KEGG" id="dpte:113799000"/>
<dbReference type="PANTHER" id="PTHR10408:SF9">
    <property type="entry name" value="STEROL O-ACYLTRANSFERASE 2-RELATED"/>
    <property type="match status" value="1"/>
</dbReference>
<feature type="transmembrane region" description="Helical" evidence="9">
    <location>
        <begin position="57"/>
        <end position="79"/>
    </location>
</feature>
<name>A0A6P6YIN5_DERPT</name>